<dbReference type="Pfam" id="PF13860">
    <property type="entry name" value="FlgD_ig"/>
    <property type="match status" value="1"/>
</dbReference>
<dbReference type="Gene3D" id="2.60.40.4070">
    <property type="match status" value="1"/>
</dbReference>
<protein>
    <submittedName>
        <fullName evidence="3">T9SS type A sorting domain-containing protein</fullName>
    </submittedName>
</protein>
<name>A0A7V2AVR9_UNCEI</name>
<sequence length="314" mass="34267">IERGLETCALCGDVMDMGYMEIVNPLEGFALELPYVALHYLAHGSFGASGDVHVNADMLPSVIDMVLTSAGHAHWLPVEGDADGDGLTDAEETALGFDPGNPDRDLDGTPDGPDLAMTLHDHIETLPGLNYGDPEPTDQVFYYNVLMYGTYDCLICGEQLNMGYMWIFNPIKGIDTRIDYYDHHFMGHGSFSTDRPDDYPRVDIAKLVDVLDLTVTGGGVPAPDHLIFSNTPNPFTGSTRISFSMPSTGEISVEVFDVAGRKVCDLYAGEAPAGRSEFLWDGRDASGRELASGVYFCKVRFGSMSISKKMLKIR</sequence>
<dbReference type="EMBL" id="DSEC01000491">
    <property type="protein sequence ID" value="HER44170.1"/>
    <property type="molecule type" value="Genomic_DNA"/>
</dbReference>
<dbReference type="InterPro" id="IPR026444">
    <property type="entry name" value="Secre_tail"/>
</dbReference>
<dbReference type="AlphaFoldDB" id="A0A7V2AVR9"/>
<gene>
    <name evidence="3" type="ORF">ENO08_06895</name>
</gene>
<feature type="region of interest" description="Disordered" evidence="1">
    <location>
        <begin position="87"/>
        <end position="113"/>
    </location>
</feature>
<accession>A0A7V2AVR9</accession>
<feature type="non-terminal residue" evidence="3">
    <location>
        <position position="1"/>
    </location>
</feature>
<comment type="caution">
    <text evidence="3">The sequence shown here is derived from an EMBL/GenBank/DDBJ whole genome shotgun (WGS) entry which is preliminary data.</text>
</comment>
<dbReference type="NCBIfam" id="TIGR04183">
    <property type="entry name" value="Por_Secre_tail"/>
    <property type="match status" value="1"/>
</dbReference>
<reference evidence="3" key="1">
    <citation type="journal article" date="2020" name="mSystems">
        <title>Genome- and Community-Level Interaction Insights into Carbon Utilization and Element Cycling Functions of Hydrothermarchaeota in Hydrothermal Sediment.</title>
        <authorList>
            <person name="Zhou Z."/>
            <person name="Liu Y."/>
            <person name="Xu W."/>
            <person name="Pan J."/>
            <person name="Luo Z.H."/>
            <person name="Li M."/>
        </authorList>
    </citation>
    <scope>NUCLEOTIDE SEQUENCE [LARGE SCALE GENOMIC DNA]</scope>
    <source>
        <strain evidence="3">SpSt-1233</strain>
    </source>
</reference>
<organism evidence="3">
    <name type="scientific">Eiseniibacteriota bacterium</name>
    <dbReference type="NCBI Taxonomy" id="2212470"/>
    <lineage>
        <taxon>Bacteria</taxon>
        <taxon>Candidatus Eiseniibacteriota</taxon>
    </lineage>
</organism>
<dbReference type="InterPro" id="IPR025965">
    <property type="entry name" value="FlgD/Vpr_Ig-like"/>
</dbReference>
<dbReference type="Proteomes" id="UP000886069">
    <property type="component" value="Unassembled WGS sequence"/>
</dbReference>
<feature type="domain" description="FlgD/Vpr Ig-like" evidence="2">
    <location>
        <begin position="231"/>
        <end position="299"/>
    </location>
</feature>
<evidence type="ECO:0000259" key="2">
    <source>
        <dbReference type="Pfam" id="PF13860"/>
    </source>
</evidence>
<evidence type="ECO:0000313" key="3">
    <source>
        <dbReference type="EMBL" id="HER44170.1"/>
    </source>
</evidence>
<proteinExistence type="predicted"/>
<evidence type="ECO:0000256" key="1">
    <source>
        <dbReference type="SAM" id="MobiDB-lite"/>
    </source>
</evidence>